<gene>
    <name evidence="1" type="ORF">ACFQ38_12705</name>
</gene>
<sequence>MKFYIASCFANIENVTMLSNALKSKGHIHTYDWTKNGRAYSFELLSKIGEEEKMAVKDSDFLVLLLPAGKGSHIEFGMALSLGKRIYLYSPTNELFDFDKTSTFYHVEGVDKFVGTLDSFQEYIIECEK</sequence>
<comment type="caution">
    <text evidence="1">The sequence shown here is derived from an EMBL/GenBank/DDBJ whole genome shotgun (WGS) entry which is preliminary data.</text>
</comment>
<accession>A0ABW3TZ19</accession>
<name>A0ABW3TZ19_9BACL</name>
<protein>
    <submittedName>
        <fullName evidence="1">Group-specific protein</fullName>
    </submittedName>
</protein>
<keyword evidence="2" id="KW-1185">Reference proteome</keyword>
<evidence type="ECO:0000313" key="1">
    <source>
        <dbReference type="EMBL" id="MFD1205950.1"/>
    </source>
</evidence>
<dbReference type="RefSeq" id="WP_336822241.1">
    <property type="nucleotide sequence ID" value="NZ_JBHTLT010000103.1"/>
</dbReference>
<dbReference type="Gene3D" id="3.40.50.450">
    <property type="match status" value="1"/>
</dbReference>
<dbReference type="Proteomes" id="UP001597231">
    <property type="component" value="Unassembled WGS sequence"/>
</dbReference>
<proteinExistence type="predicted"/>
<reference evidence="2" key="1">
    <citation type="journal article" date="2019" name="Int. J. Syst. Evol. Microbiol.">
        <title>The Global Catalogue of Microorganisms (GCM) 10K type strain sequencing project: providing services to taxonomists for standard genome sequencing and annotation.</title>
        <authorList>
            <consortium name="The Broad Institute Genomics Platform"/>
            <consortium name="The Broad Institute Genome Sequencing Center for Infectious Disease"/>
            <person name="Wu L."/>
            <person name="Ma J."/>
        </authorList>
    </citation>
    <scope>NUCLEOTIDE SEQUENCE [LARGE SCALE GENOMIC DNA]</scope>
    <source>
        <strain evidence="2">CCUG 53915</strain>
    </source>
</reference>
<dbReference type="SUPFAM" id="SSF52309">
    <property type="entry name" value="N-(deoxy)ribosyltransferase-like"/>
    <property type="match status" value="1"/>
</dbReference>
<dbReference type="EMBL" id="JBHTLT010000103">
    <property type="protein sequence ID" value="MFD1205950.1"/>
    <property type="molecule type" value="Genomic_DNA"/>
</dbReference>
<evidence type="ECO:0000313" key="2">
    <source>
        <dbReference type="Proteomes" id="UP001597231"/>
    </source>
</evidence>
<organism evidence="1 2">
    <name type="scientific">Sporosarcina contaminans</name>
    <dbReference type="NCBI Taxonomy" id="633403"/>
    <lineage>
        <taxon>Bacteria</taxon>
        <taxon>Bacillati</taxon>
        <taxon>Bacillota</taxon>
        <taxon>Bacilli</taxon>
        <taxon>Bacillales</taxon>
        <taxon>Caryophanaceae</taxon>
        <taxon>Sporosarcina</taxon>
    </lineage>
</organism>